<proteinExistence type="inferred from homology"/>
<keyword evidence="1" id="KW-0694">RNA-binding</keyword>
<dbReference type="SUPFAM" id="SSF55418">
    <property type="entry name" value="eIF4e-like"/>
    <property type="match status" value="1"/>
</dbReference>
<dbReference type="InterPro" id="IPR001040">
    <property type="entry name" value="TIF_eIF_4E"/>
</dbReference>
<feature type="compositionally biased region" description="Polar residues" evidence="2">
    <location>
        <begin position="77"/>
        <end position="94"/>
    </location>
</feature>
<evidence type="ECO:0000256" key="2">
    <source>
        <dbReference type="SAM" id="MobiDB-lite"/>
    </source>
</evidence>
<dbReference type="PANTHER" id="PTHR11960:SF18">
    <property type="entry name" value="EUKARYOTIC TRANSLATION INITIATION FACTOR 4E HOMOLOGOUS PROTEIN, ISOFORM B"/>
    <property type="match status" value="1"/>
</dbReference>
<dbReference type="PANTHER" id="PTHR11960">
    <property type="entry name" value="EUKARYOTIC TRANSLATION INITIATION FACTOR 4E RELATED"/>
    <property type="match status" value="1"/>
</dbReference>
<dbReference type="Pfam" id="PF01652">
    <property type="entry name" value="IF4E"/>
    <property type="match status" value="1"/>
</dbReference>
<feature type="compositionally biased region" description="Polar residues" evidence="2">
    <location>
        <begin position="1"/>
        <end position="17"/>
    </location>
</feature>
<dbReference type="EMBL" id="JANBQB010000001">
    <property type="protein sequence ID" value="KAJ1985418.1"/>
    <property type="molecule type" value="Genomic_DNA"/>
</dbReference>
<evidence type="ECO:0000313" key="3">
    <source>
        <dbReference type="EMBL" id="KAJ1985418.1"/>
    </source>
</evidence>
<accession>A0A9W8B906</accession>
<dbReference type="Gene3D" id="3.30.760.10">
    <property type="entry name" value="RNA Cap, Translation Initiation Factor Eif4e"/>
    <property type="match status" value="1"/>
</dbReference>
<evidence type="ECO:0000313" key="4">
    <source>
        <dbReference type="Proteomes" id="UP001151582"/>
    </source>
</evidence>
<dbReference type="InterPro" id="IPR019770">
    <property type="entry name" value="TIF_eIF_4E_CS"/>
</dbReference>
<keyword evidence="4" id="KW-1185">Reference proteome</keyword>
<dbReference type="FunFam" id="3.30.760.10:FF:000043">
    <property type="entry name" value="Predicted protein"/>
    <property type="match status" value="1"/>
</dbReference>
<reference evidence="3" key="1">
    <citation type="submission" date="2022-07" db="EMBL/GenBank/DDBJ databases">
        <title>Phylogenomic reconstructions and comparative analyses of Kickxellomycotina fungi.</title>
        <authorList>
            <person name="Reynolds N.K."/>
            <person name="Stajich J.E."/>
            <person name="Barry K."/>
            <person name="Grigoriev I.V."/>
            <person name="Crous P."/>
            <person name="Smith M.E."/>
        </authorList>
    </citation>
    <scope>NUCLEOTIDE SEQUENCE</scope>
    <source>
        <strain evidence="3">RSA 567</strain>
    </source>
</reference>
<feature type="compositionally biased region" description="Low complexity" evidence="2">
    <location>
        <begin position="110"/>
        <end position="121"/>
    </location>
</feature>
<dbReference type="Proteomes" id="UP001151582">
    <property type="component" value="Unassembled WGS sequence"/>
</dbReference>
<comment type="similarity">
    <text evidence="1">Belongs to the eukaryotic initiation factor 4E family.</text>
</comment>
<dbReference type="GO" id="GO:0003743">
    <property type="term" value="F:translation initiation factor activity"/>
    <property type="evidence" value="ECO:0007669"/>
    <property type="project" value="UniProtKB-KW"/>
</dbReference>
<dbReference type="InterPro" id="IPR023398">
    <property type="entry name" value="TIF_eIF4e-like"/>
</dbReference>
<protein>
    <recommendedName>
        <fullName evidence="5">Translation initiation factor eIF 4e-like domain-containing protein</fullName>
    </recommendedName>
</protein>
<evidence type="ECO:0000256" key="1">
    <source>
        <dbReference type="RuleBase" id="RU004374"/>
    </source>
</evidence>
<dbReference type="PROSITE" id="PS00813">
    <property type="entry name" value="IF4E"/>
    <property type="match status" value="1"/>
</dbReference>
<dbReference type="GO" id="GO:0000340">
    <property type="term" value="F:RNA 7-methylguanosine cap binding"/>
    <property type="evidence" value="ECO:0007669"/>
    <property type="project" value="TreeGrafter"/>
</dbReference>
<dbReference type="AlphaFoldDB" id="A0A9W8B906"/>
<gene>
    <name evidence="3" type="ORF">H4R34_000072</name>
</gene>
<feature type="region of interest" description="Disordered" evidence="2">
    <location>
        <begin position="1"/>
        <end position="139"/>
    </location>
</feature>
<keyword evidence="1" id="KW-0396">Initiation factor</keyword>
<keyword evidence="1" id="KW-0648">Protein biosynthesis</keyword>
<dbReference type="GO" id="GO:0016281">
    <property type="term" value="C:eukaryotic translation initiation factor 4F complex"/>
    <property type="evidence" value="ECO:0007669"/>
    <property type="project" value="TreeGrafter"/>
</dbReference>
<sequence length="340" mass="36584">METVSSSAPTGSLTGAQGPNAPARKSSKLIQFQRKASSTALSKLKKPSGTGTGPTADSSVEGALVNGSGPTHAPLSRHNSGLNIHASANTNGIPSANGGGTSGSRDSVGSSGAHASAASSNFHHHHHRDASGTGLTSKSRSMSHANLLPLASASSSTSYDIHPLQYTWVFSFIHRAPGQKISNYESAMKKVASFSSIEDFWAVYSHLKRPHELPTITDYHLFKQGVRPIWEDDVNVNGGKWIVRLKKGIASRYWENLILAVIGDQFDVGEDICGAVLSIRNSEDILSLWNSSAQNGKINLKIRDTMKRILNLPTDTVMEYKAHNDSMKDNSSFRNTDVYK</sequence>
<organism evidence="3 4">
    <name type="scientific">Dimargaris verticillata</name>
    <dbReference type="NCBI Taxonomy" id="2761393"/>
    <lineage>
        <taxon>Eukaryota</taxon>
        <taxon>Fungi</taxon>
        <taxon>Fungi incertae sedis</taxon>
        <taxon>Zoopagomycota</taxon>
        <taxon>Kickxellomycotina</taxon>
        <taxon>Dimargaritomycetes</taxon>
        <taxon>Dimargaritales</taxon>
        <taxon>Dimargaritaceae</taxon>
        <taxon>Dimargaris</taxon>
    </lineage>
</organism>
<comment type="caution">
    <text evidence="3">The sequence shown here is derived from an EMBL/GenBank/DDBJ whole genome shotgun (WGS) entry which is preliminary data.</text>
</comment>
<evidence type="ECO:0008006" key="5">
    <source>
        <dbReference type="Google" id="ProtNLM"/>
    </source>
</evidence>
<name>A0A9W8B906_9FUNG</name>
<dbReference type="OrthoDB" id="590761at2759"/>